<evidence type="ECO:0000256" key="1">
    <source>
        <dbReference type="SAM" id="MobiDB-lite"/>
    </source>
</evidence>
<reference evidence="2 3" key="1">
    <citation type="submission" date="2021-06" db="EMBL/GenBank/DDBJ databases">
        <title>Caerostris extrusa draft genome.</title>
        <authorList>
            <person name="Kono N."/>
            <person name="Arakawa K."/>
        </authorList>
    </citation>
    <scope>NUCLEOTIDE SEQUENCE [LARGE SCALE GENOMIC DNA]</scope>
</reference>
<evidence type="ECO:0000313" key="3">
    <source>
        <dbReference type="Proteomes" id="UP001054945"/>
    </source>
</evidence>
<feature type="region of interest" description="Disordered" evidence="1">
    <location>
        <begin position="46"/>
        <end position="90"/>
    </location>
</feature>
<accession>A0AAV4X893</accession>
<dbReference type="Proteomes" id="UP001054945">
    <property type="component" value="Unassembled WGS sequence"/>
</dbReference>
<protein>
    <submittedName>
        <fullName evidence="2">Uncharacterized protein</fullName>
    </submittedName>
</protein>
<name>A0AAV4X893_CAEEX</name>
<evidence type="ECO:0000313" key="2">
    <source>
        <dbReference type="EMBL" id="GIY90898.1"/>
    </source>
</evidence>
<proteinExistence type="predicted"/>
<organism evidence="2 3">
    <name type="scientific">Caerostris extrusa</name>
    <name type="common">Bark spider</name>
    <name type="synonym">Caerostris bankana</name>
    <dbReference type="NCBI Taxonomy" id="172846"/>
    <lineage>
        <taxon>Eukaryota</taxon>
        <taxon>Metazoa</taxon>
        <taxon>Ecdysozoa</taxon>
        <taxon>Arthropoda</taxon>
        <taxon>Chelicerata</taxon>
        <taxon>Arachnida</taxon>
        <taxon>Araneae</taxon>
        <taxon>Araneomorphae</taxon>
        <taxon>Entelegynae</taxon>
        <taxon>Araneoidea</taxon>
        <taxon>Araneidae</taxon>
        <taxon>Caerostris</taxon>
    </lineage>
</organism>
<dbReference type="AlphaFoldDB" id="A0AAV4X893"/>
<comment type="caution">
    <text evidence="2">The sequence shown here is derived from an EMBL/GenBank/DDBJ whole genome shotgun (WGS) entry which is preliminary data.</text>
</comment>
<keyword evidence="3" id="KW-1185">Reference proteome</keyword>
<feature type="compositionally biased region" description="Gly residues" evidence="1">
    <location>
        <begin position="77"/>
        <end position="90"/>
    </location>
</feature>
<dbReference type="EMBL" id="BPLR01017359">
    <property type="protein sequence ID" value="GIY90898.1"/>
    <property type="molecule type" value="Genomic_DNA"/>
</dbReference>
<gene>
    <name evidence="2" type="ORF">CEXT_778881</name>
</gene>
<sequence>MLAGGAPVGAYQRQQSPLQWYRVPRIRIIKQRIVRPFVRVVTVPPAIKPTPKVTKPRKPVSKPGQPKPKPSKITGRQAGGLLGLGGGGQKGMLGLGGMLGGVLG</sequence>